<dbReference type="Proteomes" id="UP001338125">
    <property type="component" value="Unassembled WGS sequence"/>
</dbReference>
<name>A0ABR0SKA4_9HYPO</name>
<protein>
    <submittedName>
        <fullName evidence="1">Transcriptional regulator calD</fullName>
    </submittedName>
</protein>
<organism evidence="1 2">
    <name type="scientific">Cladobotryum mycophilum</name>
    <dbReference type="NCBI Taxonomy" id="491253"/>
    <lineage>
        <taxon>Eukaryota</taxon>
        <taxon>Fungi</taxon>
        <taxon>Dikarya</taxon>
        <taxon>Ascomycota</taxon>
        <taxon>Pezizomycotina</taxon>
        <taxon>Sordariomycetes</taxon>
        <taxon>Hypocreomycetidae</taxon>
        <taxon>Hypocreales</taxon>
        <taxon>Hypocreaceae</taxon>
        <taxon>Cladobotryum</taxon>
    </lineage>
</organism>
<comment type="caution">
    <text evidence="1">The sequence shown here is derived from an EMBL/GenBank/DDBJ whole genome shotgun (WGS) entry which is preliminary data.</text>
</comment>
<proteinExistence type="predicted"/>
<gene>
    <name evidence="1" type="ORF">PT974_05698</name>
</gene>
<reference evidence="1 2" key="1">
    <citation type="submission" date="2024-01" db="EMBL/GenBank/DDBJ databases">
        <title>Complete genome of Cladobotryum mycophilum ATHUM6906.</title>
        <authorList>
            <person name="Christinaki A.C."/>
            <person name="Myridakis A.I."/>
            <person name="Kouvelis V.N."/>
        </authorList>
    </citation>
    <scope>NUCLEOTIDE SEQUENCE [LARGE SCALE GENOMIC DNA]</scope>
    <source>
        <strain evidence="1 2">ATHUM6906</strain>
    </source>
</reference>
<dbReference type="EMBL" id="JAVFKD010000012">
    <property type="protein sequence ID" value="KAK5992297.1"/>
    <property type="molecule type" value="Genomic_DNA"/>
</dbReference>
<evidence type="ECO:0000313" key="2">
    <source>
        <dbReference type="Proteomes" id="UP001338125"/>
    </source>
</evidence>
<dbReference type="InterPro" id="IPR023213">
    <property type="entry name" value="CAT-like_dom_sf"/>
</dbReference>
<dbReference type="Pfam" id="PF02458">
    <property type="entry name" value="Transferase"/>
    <property type="match status" value="1"/>
</dbReference>
<sequence>MSLMSAVSDTEIKAYTAAYEEFFLPKGGPKQLRDFLGTDPALLGVHIVSFQDATLVSLYFPHVLMDGVAAVHLTNSWMLALADRQDEIPTPLGIDVDPLATIEQGQPKPGFLAPWQKAALGWVYFGLRNLPRVLFSSREFRTIVIPAAHMKILRKRALKDLMTERETKEATLPVLSDGDLICAWLSRLCLAHLPKDSKKRAAVVNLVSLRRHAANPSDVVLNNIWDPVSAVMETRFIKNQPIGQVASKIRTATKKAQTPEHLMSFATWWKSSRMGIPPVFASPDMYVMGFSNMAHAKLFDLDFSAALPQGDARQPGASQPVKPVNIQVRVCGVEAFDGSWIIGKDEKGNYWLNCGTRKENWPKIEELLARENVSSKL</sequence>
<keyword evidence="2" id="KW-1185">Reference proteome</keyword>
<accession>A0ABR0SKA4</accession>
<dbReference type="Gene3D" id="3.30.559.10">
    <property type="entry name" value="Chloramphenicol acetyltransferase-like domain"/>
    <property type="match status" value="1"/>
</dbReference>
<evidence type="ECO:0000313" key="1">
    <source>
        <dbReference type="EMBL" id="KAK5992297.1"/>
    </source>
</evidence>